<evidence type="ECO:0000256" key="3">
    <source>
        <dbReference type="ARBA" id="ARBA00023080"/>
    </source>
</evidence>
<dbReference type="HAMAP" id="MF_00528">
    <property type="entry name" value="Maf"/>
    <property type="match status" value="1"/>
</dbReference>
<gene>
    <name evidence="5" type="ordered locus">B488_00880</name>
</gene>
<keyword evidence="3 4" id="KW-0546">Nucleotide metabolism</keyword>
<organism evidence="5 6">
    <name type="scientific">Liberibacter crescens (strain BT-1)</name>
    <dbReference type="NCBI Taxonomy" id="1215343"/>
    <lineage>
        <taxon>Bacteria</taxon>
        <taxon>Pseudomonadati</taxon>
        <taxon>Pseudomonadota</taxon>
        <taxon>Alphaproteobacteria</taxon>
        <taxon>Hyphomicrobiales</taxon>
        <taxon>Rhizobiaceae</taxon>
        <taxon>Liberibacter</taxon>
    </lineage>
</organism>
<dbReference type="EC" id="3.6.1.9" evidence="4"/>
<evidence type="ECO:0000313" key="5">
    <source>
        <dbReference type="EMBL" id="AGA64081.1"/>
    </source>
</evidence>
<dbReference type="GO" id="GO:0047429">
    <property type="term" value="F:nucleoside triphosphate diphosphatase activity"/>
    <property type="evidence" value="ECO:0007669"/>
    <property type="project" value="UniProtKB-EC"/>
</dbReference>
<dbReference type="PIRSF" id="PIRSF006305">
    <property type="entry name" value="Maf"/>
    <property type="match status" value="1"/>
</dbReference>
<comment type="catalytic activity">
    <reaction evidence="4">
        <text>a 2'-deoxyribonucleoside 5'-triphosphate + H2O = a 2'-deoxyribonucleoside 5'-phosphate + diphosphate + H(+)</text>
        <dbReference type="Rhea" id="RHEA:44644"/>
        <dbReference type="ChEBI" id="CHEBI:15377"/>
        <dbReference type="ChEBI" id="CHEBI:15378"/>
        <dbReference type="ChEBI" id="CHEBI:33019"/>
        <dbReference type="ChEBI" id="CHEBI:61560"/>
        <dbReference type="ChEBI" id="CHEBI:65317"/>
        <dbReference type="EC" id="3.6.1.9"/>
    </reaction>
</comment>
<dbReference type="PANTHER" id="PTHR43213">
    <property type="entry name" value="BIFUNCTIONAL DTTP/UTP PYROPHOSPHATASE/METHYLTRANSFERASE PROTEIN-RELATED"/>
    <property type="match status" value="1"/>
</dbReference>
<proteinExistence type="inferred from homology"/>
<sequence length="221" mass="24684">MNVRKYKLILASISLNRLELLKQVRINPYKVLPVAINETPRKQEQPDLLALRLGTEKAAKAKALLEEHESDDVFVLAADTVVSLGRRIIPKPKSREEACDILNFLSGRKHTVSTGVCLISPSGQNRKRLVVTKVFFKRLSFSEIQSYVNSSEWNEKPGGYAIQGFAGCFVRKLLGSYSNVVGLPLYETVLLLSGEGFPVFSDLEVLSNGRIKKKNTSMSRM</sequence>
<keyword evidence="2 4" id="KW-0378">Hydrolase</keyword>
<comment type="function">
    <text evidence="4">Nucleoside triphosphate pyrophosphatase. May have a dual role in cell division arrest and in preventing the incorporation of modified nucleotides into cellular nucleic acids.</text>
</comment>
<dbReference type="HOGENOM" id="CLU_040416_2_0_5"/>
<evidence type="ECO:0000256" key="1">
    <source>
        <dbReference type="ARBA" id="ARBA00001968"/>
    </source>
</evidence>
<dbReference type="Pfam" id="PF02545">
    <property type="entry name" value="Maf"/>
    <property type="match status" value="1"/>
</dbReference>
<comment type="cofactor">
    <cofactor evidence="1 4">
        <name>a divalent metal cation</name>
        <dbReference type="ChEBI" id="CHEBI:60240"/>
    </cofactor>
</comment>
<comment type="subcellular location">
    <subcellularLocation>
        <location evidence="4">Cytoplasm</location>
    </subcellularLocation>
</comment>
<dbReference type="NCBIfam" id="TIGR00172">
    <property type="entry name" value="maf"/>
    <property type="match status" value="1"/>
</dbReference>
<reference evidence="5 6" key="1">
    <citation type="journal article" date="2012" name="Stand. Genomic Sci.">
        <title>Complete genome sequence of Liberibacter crescens BT-1.</title>
        <authorList>
            <person name="Leonard M.T."/>
            <person name="Fagen J.R."/>
            <person name="Davis-Richardson A.G."/>
            <person name="Davis M.J."/>
            <person name="Triplett E.W."/>
        </authorList>
    </citation>
    <scope>NUCLEOTIDE SEQUENCE [LARGE SCALE GENOMIC DNA]</scope>
    <source>
        <strain evidence="5 6">BT-1</strain>
    </source>
</reference>
<evidence type="ECO:0000313" key="6">
    <source>
        <dbReference type="Proteomes" id="UP000010799"/>
    </source>
</evidence>
<keyword evidence="4" id="KW-0963">Cytoplasm</keyword>
<dbReference type="KEGG" id="lcc:B488_00880"/>
<keyword evidence="6" id="KW-1185">Reference proteome</keyword>
<dbReference type="InterPro" id="IPR029001">
    <property type="entry name" value="ITPase-like_fam"/>
</dbReference>
<dbReference type="EMBL" id="CP003789">
    <property type="protein sequence ID" value="AGA64081.1"/>
    <property type="molecule type" value="Genomic_DNA"/>
</dbReference>
<feature type="active site" description="Proton acceptor" evidence="4">
    <location>
        <position position="79"/>
    </location>
</feature>
<dbReference type="Gene3D" id="3.90.950.10">
    <property type="match status" value="1"/>
</dbReference>
<dbReference type="AlphaFoldDB" id="L0EUN0"/>
<dbReference type="SUPFAM" id="SSF52972">
    <property type="entry name" value="ITPase-like"/>
    <property type="match status" value="1"/>
</dbReference>
<dbReference type="Proteomes" id="UP000010799">
    <property type="component" value="Chromosome"/>
</dbReference>
<dbReference type="eggNOG" id="COG0424">
    <property type="taxonomic scope" value="Bacteria"/>
</dbReference>
<dbReference type="GO" id="GO:0009117">
    <property type="term" value="P:nucleotide metabolic process"/>
    <property type="evidence" value="ECO:0007669"/>
    <property type="project" value="UniProtKB-KW"/>
</dbReference>
<comment type="similarity">
    <text evidence="4">Belongs to the Maf family.</text>
</comment>
<dbReference type="CDD" id="cd00555">
    <property type="entry name" value="Maf"/>
    <property type="match status" value="1"/>
</dbReference>
<comment type="caution">
    <text evidence="4">Lacks conserved residue(s) required for the propagation of feature annotation.</text>
</comment>
<dbReference type="GO" id="GO:0005737">
    <property type="term" value="C:cytoplasm"/>
    <property type="evidence" value="ECO:0007669"/>
    <property type="project" value="UniProtKB-SubCell"/>
</dbReference>
<accession>L0EUN0</accession>
<evidence type="ECO:0000256" key="2">
    <source>
        <dbReference type="ARBA" id="ARBA00022801"/>
    </source>
</evidence>
<dbReference type="STRING" id="1215343.B488_00880"/>
<evidence type="ECO:0000256" key="4">
    <source>
        <dbReference type="HAMAP-Rule" id="MF_00528"/>
    </source>
</evidence>
<dbReference type="PANTHER" id="PTHR43213:SF5">
    <property type="entry name" value="BIFUNCTIONAL DTTP_UTP PYROPHOSPHATASE_METHYLTRANSFERASE PROTEIN-RELATED"/>
    <property type="match status" value="1"/>
</dbReference>
<dbReference type="InterPro" id="IPR003697">
    <property type="entry name" value="Maf-like"/>
</dbReference>
<comment type="catalytic activity">
    <reaction evidence="4">
        <text>a ribonucleoside 5'-triphosphate + H2O = a ribonucleoside 5'-phosphate + diphosphate + H(+)</text>
        <dbReference type="Rhea" id="RHEA:23996"/>
        <dbReference type="ChEBI" id="CHEBI:15377"/>
        <dbReference type="ChEBI" id="CHEBI:15378"/>
        <dbReference type="ChEBI" id="CHEBI:33019"/>
        <dbReference type="ChEBI" id="CHEBI:58043"/>
        <dbReference type="ChEBI" id="CHEBI:61557"/>
        <dbReference type="EC" id="3.6.1.9"/>
    </reaction>
</comment>
<name>L0EUN0_LIBCB</name>
<protein>
    <recommendedName>
        <fullName evidence="4">Nucleoside triphosphate pyrophosphatase</fullName>
        <ecNumber evidence="4">3.6.1.9</ecNumber>
    </recommendedName>
    <alternativeName>
        <fullName evidence="4">Nucleotide pyrophosphatase</fullName>
        <shortName evidence="4">Nucleotide PPase</shortName>
    </alternativeName>
</protein>